<protein>
    <recommendedName>
        <fullName evidence="3">BTB domain-containing protein</fullName>
    </recommendedName>
</protein>
<dbReference type="Gene3D" id="3.30.710.10">
    <property type="entry name" value="Potassium Channel Kv1.1, Chain A"/>
    <property type="match status" value="1"/>
</dbReference>
<keyword evidence="2" id="KW-1185">Reference proteome</keyword>
<dbReference type="AlphaFoldDB" id="A0A5C2SBG0"/>
<dbReference type="Proteomes" id="UP000313359">
    <property type="component" value="Unassembled WGS sequence"/>
</dbReference>
<gene>
    <name evidence="1" type="ORF">L227DRAFT_586006</name>
</gene>
<dbReference type="STRING" id="1328759.A0A5C2SBG0"/>
<dbReference type="InterPro" id="IPR011333">
    <property type="entry name" value="SKP1/BTB/POZ_sf"/>
</dbReference>
<dbReference type="EMBL" id="ML122265">
    <property type="protein sequence ID" value="RPD60474.1"/>
    <property type="molecule type" value="Genomic_DNA"/>
</dbReference>
<name>A0A5C2SBG0_9APHY</name>
<evidence type="ECO:0008006" key="3">
    <source>
        <dbReference type="Google" id="ProtNLM"/>
    </source>
</evidence>
<proteinExistence type="predicted"/>
<reference evidence="1" key="1">
    <citation type="journal article" date="2018" name="Genome Biol. Evol.">
        <title>Genomics and development of Lentinus tigrinus, a white-rot wood-decaying mushroom with dimorphic fruiting bodies.</title>
        <authorList>
            <person name="Wu B."/>
            <person name="Xu Z."/>
            <person name="Knudson A."/>
            <person name="Carlson A."/>
            <person name="Chen N."/>
            <person name="Kovaka S."/>
            <person name="LaButti K."/>
            <person name="Lipzen A."/>
            <person name="Pennachio C."/>
            <person name="Riley R."/>
            <person name="Schakwitz W."/>
            <person name="Umezawa K."/>
            <person name="Ohm R.A."/>
            <person name="Grigoriev I.V."/>
            <person name="Nagy L.G."/>
            <person name="Gibbons J."/>
            <person name="Hibbett D."/>
        </authorList>
    </citation>
    <scope>NUCLEOTIDE SEQUENCE [LARGE SCALE GENOMIC DNA]</scope>
    <source>
        <strain evidence="1">ALCF2SS1-6</strain>
    </source>
</reference>
<evidence type="ECO:0000313" key="2">
    <source>
        <dbReference type="Proteomes" id="UP000313359"/>
    </source>
</evidence>
<dbReference type="OrthoDB" id="2758621at2759"/>
<organism evidence="1 2">
    <name type="scientific">Lentinus tigrinus ALCF2SS1-6</name>
    <dbReference type="NCBI Taxonomy" id="1328759"/>
    <lineage>
        <taxon>Eukaryota</taxon>
        <taxon>Fungi</taxon>
        <taxon>Dikarya</taxon>
        <taxon>Basidiomycota</taxon>
        <taxon>Agaricomycotina</taxon>
        <taxon>Agaricomycetes</taxon>
        <taxon>Polyporales</taxon>
        <taxon>Polyporaceae</taxon>
        <taxon>Lentinus</taxon>
    </lineage>
</organism>
<sequence>MLNNCTCRGAGGWSTKSEEFWYPDGNVVIVVKDTAFKLYKARVSKYSAVLAAQFAEDDGAHGRPTMEGCPVYEVERLSVHDFTQFLEALETPIAFASDPLSQGTVISLLRSADVLDCADMRAFAIEKLRASWPNDKPKLPGGKRSVSLAARIIRVSRECDVPELRKRAFYEILRNPHTWTALAQNHTALKLPETDVIALLFARMGLQQLWCALVFEPPLGADGACKTCQGMRRGGFSRSAVWRNQMIEEGHFEAGRQDPIGYLETLLTEKRHELEAPGHTGWCAACIQDRAKAWSDAQVKWWAKLDDWFKS</sequence>
<accession>A0A5C2SBG0</accession>
<evidence type="ECO:0000313" key="1">
    <source>
        <dbReference type="EMBL" id="RPD60474.1"/>
    </source>
</evidence>